<organism evidence="3">
    <name type="scientific">Prunus dulcis</name>
    <name type="common">Almond</name>
    <name type="synonym">Amygdalus dulcis</name>
    <dbReference type="NCBI Taxonomy" id="3755"/>
    <lineage>
        <taxon>Eukaryota</taxon>
        <taxon>Viridiplantae</taxon>
        <taxon>Streptophyta</taxon>
        <taxon>Embryophyta</taxon>
        <taxon>Tracheophyta</taxon>
        <taxon>Spermatophyta</taxon>
        <taxon>Magnoliopsida</taxon>
        <taxon>eudicotyledons</taxon>
        <taxon>Gunneridae</taxon>
        <taxon>Pentapetalae</taxon>
        <taxon>rosids</taxon>
        <taxon>fabids</taxon>
        <taxon>Rosales</taxon>
        <taxon>Rosaceae</taxon>
        <taxon>Amygdaloideae</taxon>
        <taxon>Amygdaleae</taxon>
        <taxon>Prunus</taxon>
    </lineage>
</organism>
<proteinExistence type="predicted"/>
<feature type="transmembrane region" description="Helical" evidence="1">
    <location>
        <begin position="42"/>
        <end position="59"/>
    </location>
</feature>
<name>A0A4Y1RTN2_PRUDU</name>
<dbReference type="PANTHER" id="PTHR31482">
    <property type="entry name" value="ESTS AU081301(E20138)"/>
    <property type="match status" value="1"/>
</dbReference>
<dbReference type="PROSITE" id="PS50181">
    <property type="entry name" value="FBOX"/>
    <property type="match status" value="1"/>
</dbReference>
<feature type="transmembrane region" description="Helical" evidence="1">
    <location>
        <begin position="71"/>
        <end position="90"/>
    </location>
</feature>
<keyword evidence="1" id="KW-0472">Membrane</keyword>
<dbReference type="SMART" id="SM00256">
    <property type="entry name" value="FBOX"/>
    <property type="match status" value="1"/>
</dbReference>
<feature type="non-terminal residue" evidence="3">
    <location>
        <position position="1"/>
    </location>
</feature>
<dbReference type="SUPFAM" id="SSF81383">
    <property type="entry name" value="F-box domain"/>
    <property type="match status" value="1"/>
</dbReference>
<feature type="domain" description="F-box" evidence="2">
    <location>
        <begin position="125"/>
        <end position="171"/>
    </location>
</feature>
<gene>
    <name evidence="3" type="ORF">Prudu_018984</name>
</gene>
<dbReference type="EMBL" id="AP019303">
    <property type="protein sequence ID" value="BBH07136.1"/>
    <property type="molecule type" value="Genomic_DNA"/>
</dbReference>
<sequence length="437" mass="51482">IIFTPCLISHIIYFPCIHHCFTCNWYFLLFSFYANLQSINQMLYLLISCVSFILISKSFTHKPIQAWEGKLKLSSFWFWGEFSSFLVSWFQKSRLAIELFQPIICKLKKMMTFSSRVENVEERDSLSLLDLPDLTLECILERLSPSGLCTMGGVCTSLRERCRDDRLWERHMMEKWGRLIGAAAYREWQLHVASRSRVRNISDQTKKKGPFESLVSKIWPFSWIRPKLASSDCKVRTSLPVESVMSLYLSLESGKFWFPAQVYNRENGNVGFMLSCYDAQVSYDSRTNTFQARYSPYGRRATEDNIPWDRLRAAPVDTPSHKLHVSDCLHDLKPGDHIEIQWRRNKEFPYGWWYGVIGHLELCDGHENRCRCHYSDTVTLEFSQYTPGSRWRQVTINRKDHREEGDEADGFYGGIRKLYNEEEIARWKRLWPTQVLE</sequence>
<keyword evidence="1" id="KW-0812">Transmembrane</keyword>
<reference evidence="3" key="1">
    <citation type="journal article" date="2019" name="Science">
        <title>Mutation of a bHLH transcription factor allowed almond domestication.</title>
        <authorList>
            <person name="Sanchez-Perez R."/>
            <person name="Pavan S."/>
            <person name="Mazzeo R."/>
            <person name="Moldovan C."/>
            <person name="Aiese Cigliano R."/>
            <person name="Del Cueto J."/>
            <person name="Ricciardi F."/>
            <person name="Lotti C."/>
            <person name="Ricciardi L."/>
            <person name="Dicenta F."/>
            <person name="Lopez-Marques R.L."/>
            <person name="Lindberg Moller B."/>
        </authorList>
    </citation>
    <scope>NUCLEOTIDE SEQUENCE</scope>
</reference>
<accession>A0A4Y1RTN2</accession>
<feature type="transmembrane region" description="Helical" evidence="1">
    <location>
        <begin position="12"/>
        <end position="36"/>
    </location>
</feature>
<dbReference type="InterPro" id="IPR036047">
    <property type="entry name" value="F-box-like_dom_sf"/>
</dbReference>
<evidence type="ECO:0000256" key="1">
    <source>
        <dbReference type="SAM" id="Phobius"/>
    </source>
</evidence>
<dbReference type="PANTHER" id="PTHR31482:SF18">
    <property type="entry name" value="ESTS AU081301(E20138)"/>
    <property type="match status" value="1"/>
</dbReference>
<dbReference type="Pfam" id="PF12937">
    <property type="entry name" value="F-box-like"/>
    <property type="match status" value="1"/>
</dbReference>
<keyword evidence="1" id="KW-1133">Transmembrane helix</keyword>
<evidence type="ECO:0000313" key="3">
    <source>
        <dbReference type="EMBL" id="BBH07136.1"/>
    </source>
</evidence>
<protein>
    <submittedName>
        <fullName evidence="3">F-box family protein</fullName>
    </submittedName>
</protein>
<evidence type="ECO:0000259" key="2">
    <source>
        <dbReference type="PROSITE" id="PS50181"/>
    </source>
</evidence>
<dbReference type="InterPro" id="IPR001810">
    <property type="entry name" value="F-box_dom"/>
</dbReference>
<dbReference type="Gene3D" id="1.20.1280.50">
    <property type="match status" value="1"/>
</dbReference>
<dbReference type="AlphaFoldDB" id="A0A4Y1RTN2"/>